<keyword evidence="1" id="KW-0732">Signal</keyword>
<dbReference type="AlphaFoldDB" id="A0A4R7C8L4"/>
<name>A0A4R7C8L4_9HYPH</name>
<accession>A0A4R7C8L4</accession>
<proteinExistence type="predicted"/>
<gene>
    <name evidence="2" type="ORF">EV668_0295</name>
</gene>
<comment type="caution">
    <text evidence="2">The sequence shown here is derived from an EMBL/GenBank/DDBJ whole genome shotgun (WGS) entry which is preliminary data.</text>
</comment>
<dbReference type="OrthoDB" id="7362478at2"/>
<dbReference type="EMBL" id="SNZR01000011">
    <property type="protein sequence ID" value="TDR93047.1"/>
    <property type="molecule type" value="Genomic_DNA"/>
</dbReference>
<dbReference type="RefSeq" id="WP_133768079.1">
    <property type="nucleotide sequence ID" value="NZ_SNZR01000011.1"/>
</dbReference>
<dbReference type="Pfam" id="PF06186">
    <property type="entry name" value="DUF992"/>
    <property type="match status" value="1"/>
</dbReference>
<organism evidence="2 3">
    <name type="scientific">Enterovirga rhinocerotis</name>
    <dbReference type="NCBI Taxonomy" id="1339210"/>
    <lineage>
        <taxon>Bacteria</taxon>
        <taxon>Pseudomonadati</taxon>
        <taxon>Pseudomonadota</taxon>
        <taxon>Alphaproteobacteria</taxon>
        <taxon>Hyphomicrobiales</taxon>
        <taxon>Methylobacteriaceae</taxon>
        <taxon>Enterovirga</taxon>
    </lineage>
</organism>
<evidence type="ECO:0000256" key="1">
    <source>
        <dbReference type="SAM" id="SignalP"/>
    </source>
</evidence>
<dbReference type="InterPro" id="IPR009333">
    <property type="entry name" value="DUF992"/>
</dbReference>
<sequence length="156" mass="15464">MRELGLMIALAGLGLVAAGAASAQSVKTGDLRCDVSGGIGAIIGSQQAVNCAFTPSRPGPVQNYTGTITKFGLSIGEISGGVMNWLVYAPSLTTGGDLRGAYVGVSATVAVGRGLGANVLVGGDRNTVSLQPVSVETNTGFNIAAGVAELTLDKAP</sequence>
<feature type="signal peptide" evidence="1">
    <location>
        <begin position="1"/>
        <end position="23"/>
    </location>
</feature>
<protein>
    <submittedName>
        <fullName evidence="2">Uncharacterized protein DUF992</fullName>
    </submittedName>
</protein>
<reference evidence="2 3" key="1">
    <citation type="submission" date="2019-03" db="EMBL/GenBank/DDBJ databases">
        <title>Genomic Encyclopedia of Type Strains, Phase IV (KMG-IV): sequencing the most valuable type-strain genomes for metagenomic binning, comparative biology and taxonomic classification.</title>
        <authorList>
            <person name="Goeker M."/>
        </authorList>
    </citation>
    <scope>NUCLEOTIDE SEQUENCE [LARGE SCALE GENOMIC DNA]</scope>
    <source>
        <strain evidence="2 3">DSM 25903</strain>
    </source>
</reference>
<feature type="chain" id="PRO_5020876070" evidence="1">
    <location>
        <begin position="24"/>
        <end position="156"/>
    </location>
</feature>
<dbReference type="Proteomes" id="UP000295122">
    <property type="component" value="Unassembled WGS sequence"/>
</dbReference>
<keyword evidence="3" id="KW-1185">Reference proteome</keyword>
<evidence type="ECO:0000313" key="2">
    <source>
        <dbReference type="EMBL" id="TDR93047.1"/>
    </source>
</evidence>
<evidence type="ECO:0000313" key="3">
    <source>
        <dbReference type="Proteomes" id="UP000295122"/>
    </source>
</evidence>